<dbReference type="OrthoDB" id="8954335at2759"/>
<dbReference type="RefSeq" id="XP_030998166.1">
    <property type="nucleotide sequence ID" value="XM_031138083.1"/>
</dbReference>
<evidence type="ECO:0000259" key="3">
    <source>
        <dbReference type="Pfam" id="PF01926"/>
    </source>
</evidence>
<feature type="compositionally biased region" description="Polar residues" evidence="2">
    <location>
        <begin position="463"/>
        <end position="473"/>
    </location>
</feature>
<dbReference type="EMBL" id="SKBQ01000017">
    <property type="protein sequence ID" value="TPX16455.1"/>
    <property type="molecule type" value="Genomic_DNA"/>
</dbReference>
<feature type="region of interest" description="Disordered" evidence="2">
    <location>
        <begin position="453"/>
        <end position="473"/>
    </location>
</feature>
<dbReference type="Pfam" id="PF01926">
    <property type="entry name" value="MMR_HSR1"/>
    <property type="match status" value="1"/>
</dbReference>
<dbReference type="SUPFAM" id="SSF52540">
    <property type="entry name" value="P-loop containing nucleoside triphosphate hydrolases"/>
    <property type="match status" value="1"/>
</dbReference>
<feature type="region of interest" description="Disordered" evidence="2">
    <location>
        <begin position="352"/>
        <end position="408"/>
    </location>
</feature>
<accession>A0A507B040</accession>
<dbReference type="InParanoid" id="A0A507B040"/>
<dbReference type="InterPro" id="IPR006073">
    <property type="entry name" value="GTP-bd"/>
</dbReference>
<feature type="compositionally biased region" description="Basic and acidic residues" evidence="2">
    <location>
        <begin position="360"/>
        <end position="370"/>
    </location>
</feature>
<feature type="domain" description="G" evidence="3">
    <location>
        <begin position="17"/>
        <end position="77"/>
    </location>
</feature>
<gene>
    <name evidence="4" type="ORF">E0L32_003749</name>
</gene>
<protein>
    <recommendedName>
        <fullName evidence="3">G domain-containing protein</fullName>
    </recommendedName>
</protein>
<dbReference type="Proteomes" id="UP000319257">
    <property type="component" value="Unassembled WGS sequence"/>
</dbReference>
<feature type="compositionally biased region" description="Basic and acidic residues" evidence="2">
    <location>
        <begin position="379"/>
        <end position="408"/>
    </location>
</feature>
<dbReference type="STRING" id="1093900.A0A507B040"/>
<name>A0A507B040_9PEZI</name>
<dbReference type="GO" id="GO:0005525">
    <property type="term" value="F:GTP binding"/>
    <property type="evidence" value="ECO:0007669"/>
    <property type="project" value="InterPro"/>
</dbReference>
<keyword evidence="5" id="KW-1185">Reference proteome</keyword>
<comment type="caution">
    <text evidence="4">The sequence shown here is derived from an EMBL/GenBank/DDBJ whole genome shotgun (WGS) entry which is preliminary data.</text>
</comment>
<dbReference type="AlphaFoldDB" id="A0A507B040"/>
<keyword evidence="1" id="KW-0175">Coiled coil</keyword>
<evidence type="ECO:0000256" key="1">
    <source>
        <dbReference type="SAM" id="Coils"/>
    </source>
</evidence>
<dbReference type="GeneID" id="41971196"/>
<dbReference type="Gene3D" id="3.40.50.300">
    <property type="entry name" value="P-loop containing nucleotide triphosphate hydrolases"/>
    <property type="match status" value="1"/>
</dbReference>
<evidence type="ECO:0000313" key="4">
    <source>
        <dbReference type="EMBL" id="TPX16455.1"/>
    </source>
</evidence>
<organism evidence="4 5">
    <name type="scientific">Thyridium curvatum</name>
    <dbReference type="NCBI Taxonomy" id="1093900"/>
    <lineage>
        <taxon>Eukaryota</taxon>
        <taxon>Fungi</taxon>
        <taxon>Dikarya</taxon>
        <taxon>Ascomycota</taxon>
        <taxon>Pezizomycotina</taxon>
        <taxon>Sordariomycetes</taxon>
        <taxon>Sordariomycetidae</taxon>
        <taxon>Thyridiales</taxon>
        <taxon>Thyridiaceae</taxon>
        <taxon>Thyridium</taxon>
    </lineage>
</organism>
<reference evidence="4 5" key="1">
    <citation type="submission" date="2019-06" db="EMBL/GenBank/DDBJ databases">
        <title>Draft genome sequence of the filamentous fungus Phialemoniopsis curvata isolated from diesel fuel.</title>
        <authorList>
            <person name="Varaljay V.A."/>
            <person name="Lyon W.J."/>
            <person name="Crouch A.L."/>
            <person name="Drake C.E."/>
            <person name="Hollomon J.M."/>
            <person name="Nadeau L.J."/>
            <person name="Nunn H.S."/>
            <person name="Stevenson B.S."/>
            <person name="Bojanowski C.L."/>
            <person name="Crookes-Goodson W.J."/>
        </authorList>
    </citation>
    <scope>NUCLEOTIDE SEQUENCE [LARGE SCALE GENOMIC DNA]</scope>
    <source>
        <strain evidence="4 5">D216</strain>
    </source>
</reference>
<sequence length="473" mass="52956">MASVTRDTQAEETLLLIGVMGVTGSGKSTFVQKASGKSEVVIGHTLEACTQKVTPYDFHVGGYHVVLVDTPGFNDTYKSDTEILIDLADWLEVTYRRNVRLNGIIYLHRITDVRMDGGSMRNLKMFRKLCGSDPMKNVIITSTFWGVIPENKAVAHETELKDKSDFWGDMIEYGARVERFMGDRKSALDIIMELAGKPTVVLELQQELVDEEKPIHETSAGAAVNEELQKMESKYMAGLKQLQRETAEALADKDVQVQTILGRERERMEHRLEKIRDDQELLRQERREEIRQIEAEHQSRYSHVQSQYERVYEKQKAAAEVQRTEDRQAFREQMSEMHLKNAALEARLLENSAPRSKQKAGHDDSHRRALQEQTGADGSSREGSKVLSDDMQRDDSKGTTPEKSDRRAKMLEVGSALLSIAASGAMCAVNPVAAVGVVGGVIDLINIIGRRSSNRAGRKAAEQSDTYTSPGDT</sequence>
<evidence type="ECO:0000313" key="5">
    <source>
        <dbReference type="Proteomes" id="UP000319257"/>
    </source>
</evidence>
<proteinExistence type="predicted"/>
<dbReference type="InterPro" id="IPR027417">
    <property type="entry name" value="P-loop_NTPase"/>
</dbReference>
<feature type="coiled-coil region" evidence="1">
    <location>
        <begin position="225"/>
        <end position="296"/>
    </location>
</feature>
<evidence type="ECO:0000256" key="2">
    <source>
        <dbReference type="SAM" id="MobiDB-lite"/>
    </source>
</evidence>